<dbReference type="InterPro" id="IPR014986">
    <property type="entry name" value="XkdN-like"/>
</dbReference>
<sequence length="132" mass="14673">MANVQDWFIEPAELHQEVEIKASDKLPAIKVKELTGEDLNRIQRSATNKTRSKSGQIVENSDSSKFMDGLITESVVEPNLSDNKLQEHYGTIGDPAGTLRSMLSAGEYGNFMSKLQEINGFDEAEEVEKAKK</sequence>
<dbReference type="Gene3D" id="3.30.2220.30">
    <property type="match status" value="1"/>
</dbReference>
<dbReference type="AlphaFoldDB" id="A0A3F3H5J9"/>
<dbReference type="RefSeq" id="WP_059394222.1">
    <property type="nucleotide sequence ID" value="NZ_DF968088.1"/>
</dbReference>
<proteinExistence type="predicted"/>
<dbReference type="STRING" id="709323.GCA_001047135_01445"/>
<dbReference type="EMBL" id="DF968088">
    <property type="protein sequence ID" value="GAP04882.1"/>
    <property type="molecule type" value="Genomic_DNA"/>
</dbReference>
<reference evidence="1" key="1">
    <citation type="journal article" date="2015" name="BMC Genomics">
        <title>Comparative genomics of Fructobacillus spp. and Leuconostoc spp. reveals niche-specific evolution of Fructobacillus spp.</title>
        <authorList>
            <person name="Endo A."/>
            <person name="Tanizawa Y."/>
            <person name="Tanaka N."/>
            <person name="Maeno S."/>
            <person name="Kumar H."/>
            <person name="Shiwa Y."/>
            <person name="Okada S."/>
            <person name="Yoshikawa H."/>
            <person name="Dicks L."/>
            <person name="Nakagawa J."/>
            <person name="Arita M."/>
        </authorList>
    </citation>
    <scope>NUCLEOTIDE SEQUENCE [LARGE SCALE GENOMIC DNA]</scope>
    <source>
        <strain evidence="1">F214-1</strain>
    </source>
</reference>
<dbReference type="InterPro" id="IPR038559">
    <property type="entry name" value="XkdN-like_sf"/>
</dbReference>
<accession>A0A3F3H5J9</accession>
<protein>
    <recommendedName>
        <fullName evidence="2">Phage XkdN-like protein</fullName>
    </recommendedName>
</protein>
<name>A0A3F3H5J9_9LACO</name>
<dbReference type="Proteomes" id="UP000064514">
    <property type="component" value="Unassembled WGS sequence"/>
</dbReference>
<evidence type="ECO:0000313" key="1">
    <source>
        <dbReference type="EMBL" id="GAP04882.1"/>
    </source>
</evidence>
<evidence type="ECO:0008006" key="2">
    <source>
        <dbReference type="Google" id="ProtNLM"/>
    </source>
</evidence>
<dbReference type="Pfam" id="PF08890">
    <property type="entry name" value="Phage_TAC_5"/>
    <property type="match status" value="1"/>
</dbReference>
<organism evidence="1">
    <name type="scientific">Fructobacillus tropaeoli</name>
    <dbReference type="NCBI Taxonomy" id="709323"/>
    <lineage>
        <taxon>Bacteria</taxon>
        <taxon>Bacillati</taxon>
        <taxon>Bacillota</taxon>
        <taxon>Bacilli</taxon>
        <taxon>Lactobacillales</taxon>
        <taxon>Lactobacillaceae</taxon>
        <taxon>Fructobacillus</taxon>
    </lineage>
</organism>
<gene>
    <name evidence="1" type="ORF">FTRO_0110170</name>
</gene>